<evidence type="ECO:0000259" key="7">
    <source>
        <dbReference type="Pfam" id="PF22451"/>
    </source>
</evidence>
<dbReference type="InterPro" id="IPR040523">
    <property type="entry name" value="AsnC_trans_reg2"/>
</dbReference>
<evidence type="ECO:0000256" key="2">
    <source>
        <dbReference type="ARBA" id="ARBA00023444"/>
    </source>
</evidence>
<feature type="domain" description="Siroheme decarboxylase AsnC-like ligand binding" evidence="6">
    <location>
        <begin position="225"/>
        <end position="310"/>
    </location>
</feature>
<comment type="similarity">
    <text evidence="3">Belongs to the Ahb/Nir family.</text>
</comment>
<keyword evidence="1" id="KW-0456">Lyase</keyword>
<dbReference type="Pfam" id="PF22451">
    <property type="entry name" value="NirdL-like_HTH"/>
    <property type="match status" value="2"/>
</dbReference>
<sequence>MSDDRALFDTLQRDFPLQPRPYHVAAAACGLDEADLLSRLAAGLQSGRISRIGAVFAPNVIGASTLAALAVPPDALDEMAARVNACPLVNHNYARHGHACNLWFVLTGRDRGQLDAALDDIAVATGLPPLDLPLEREYHIDLGFTLDGPQRQRTPRTPVARPVLDAADWRLIAALERGLPLVAQPYEALAAMAGLSPGQVGERLRIWCDSGVIRRFGVVLRHREFGYRSNAMCVWDVPDTDVDAIGKRLAAHPAVNLCYRRPRRPGWPYNLFAMIHARSSQAMADDIAGVVRHAGLAPHPRLVLPSTTCYRQRGARYACEESPCDTTTPA</sequence>
<dbReference type="OrthoDB" id="9806536at2"/>
<dbReference type="EC" id="4.1.1.111" evidence="4"/>
<evidence type="ECO:0000256" key="5">
    <source>
        <dbReference type="ARBA" id="ARBA00048470"/>
    </source>
</evidence>
<comment type="pathway">
    <text evidence="2">Porphyrin-containing compound metabolism.</text>
</comment>
<accession>A0A2S0P9C7</accession>
<dbReference type="AlphaFoldDB" id="A0A2S0P9C7"/>
<dbReference type="Proteomes" id="UP000244173">
    <property type="component" value="Chromosome"/>
</dbReference>
<evidence type="ECO:0000256" key="3">
    <source>
        <dbReference type="ARBA" id="ARBA00023457"/>
    </source>
</evidence>
<protein>
    <recommendedName>
        <fullName evidence="4">siroheme decarboxylase</fullName>
        <ecNumber evidence="4">4.1.1.111</ecNumber>
    </recommendedName>
</protein>
<evidence type="ECO:0000259" key="6">
    <source>
        <dbReference type="Pfam" id="PF17805"/>
    </source>
</evidence>
<feature type="domain" description="Siroheme decarboxylase NirL-like HTH" evidence="7">
    <location>
        <begin position="169"/>
        <end position="214"/>
    </location>
</feature>
<keyword evidence="9" id="KW-1185">Reference proteome</keyword>
<reference evidence="8 9" key="1">
    <citation type="submission" date="2018-04" db="EMBL/GenBank/DDBJ databases">
        <title>Denitrifier Microvirgula.</title>
        <authorList>
            <person name="Anderson E."/>
            <person name="Jang J."/>
            <person name="Ishii S."/>
        </authorList>
    </citation>
    <scope>NUCLEOTIDE SEQUENCE [LARGE SCALE GENOMIC DNA]</scope>
    <source>
        <strain evidence="8 9">BE2.4</strain>
    </source>
</reference>
<dbReference type="InterPro" id="IPR053953">
    <property type="entry name" value="NirdL-like_HTH"/>
</dbReference>
<proteinExistence type="inferred from homology"/>
<dbReference type="EMBL" id="CP028519">
    <property type="protein sequence ID" value="AVY93999.1"/>
    <property type="molecule type" value="Genomic_DNA"/>
</dbReference>
<organism evidence="8 9">
    <name type="scientific">Microvirgula aerodenitrificans</name>
    <dbReference type="NCBI Taxonomy" id="57480"/>
    <lineage>
        <taxon>Bacteria</taxon>
        <taxon>Pseudomonadati</taxon>
        <taxon>Pseudomonadota</taxon>
        <taxon>Betaproteobacteria</taxon>
        <taxon>Neisseriales</taxon>
        <taxon>Aquaspirillaceae</taxon>
        <taxon>Microvirgula</taxon>
    </lineage>
</organism>
<dbReference type="STRING" id="1122240.GCA_000620105_02155"/>
<dbReference type="PANTHER" id="PTHR43413:SF1">
    <property type="entry name" value="SIROHEME DECARBOXYLASE NIRL SUBUNIT"/>
    <property type="match status" value="1"/>
</dbReference>
<dbReference type="RefSeq" id="WP_028499223.1">
    <property type="nucleotide sequence ID" value="NZ_CP028519.1"/>
</dbReference>
<dbReference type="KEGG" id="maer:DAI18_08045"/>
<comment type="catalytic activity">
    <reaction evidence="5">
        <text>siroheme + 2 H(+) = 12,18-didecarboxysiroheme + 2 CO2</text>
        <dbReference type="Rhea" id="RHEA:19093"/>
        <dbReference type="ChEBI" id="CHEBI:15378"/>
        <dbReference type="ChEBI" id="CHEBI:16526"/>
        <dbReference type="ChEBI" id="CHEBI:60052"/>
        <dbReference type="ChEBI" id="CHEBI:140497"/>
        <dbReference type="EC" id="4.1.1.111"/>
    </reaction>
</comment>
<dbReference type="GO" id="GO:0016829">
    <property type="term" value="F:lyase activity"/>
    <property type="evidence" value="ECO:0007669"/>
    <property type="project" value="UniProtKB-KW"/>
</dbReference>
<dbReference type="PANTHER" id="PTHR43413">
    <property type="entry name" value="TRANSCRIPTIONAL REGULATOR, ASNC FAMILY"/>
    <property type="match status" value="1"/>
</dbReference>
<dbReference type="Gene3D" id="3.30.70.3460">
    <property type="match status" value="2"/>
</dbReference>
<evidence type="ECO:0000256" key="1">
    <source>
        <dbReference type="ARBA" id="ARBA00023239"/>
    </source>
</evidence>
<name>A0A2S0P9C7_9NEIS</name>
<feature type="domain" description="Siroheme decarboxylase NirL-like HTH" evidence="7">
    <location>
        <begin position="4"/>
        <end position="47"/>
    </location>
</feature>
<dbReference type="Pfam" id="PF17805">
    <property type="entry name" value="AsnC_trans_reg2"/>
    <property type="match status" value="2"/>
</dbReference>
<gene>
    <name evidence="8" type="ORF">DAI18_08045</name>
</gene>
<evidence type="ECO:0000313" key="8">
    <source>
        <dbReference type="EMBL" id="AVY93999.1"/>
    </source>
</evidence>
<dbReference type="InterPro" id="IPR050684">
    <property type="entry name" value="HTH-Siroheme_Decarb"/>
</dbReference>
<feature type="domain" description="Siroheme decarboxylase AsnC-like ligand binding" evidence="6">
    <location>
        <begin position="63"/>
        <end position="138"/>
    </location>
</feature>
<evidence type="ECO:0000313" key="9">
    <source>
        <dbReference type="Proteomes" id="UP000244173"/>
    </source>
</evidence>
<evidence type="ECO:0000256" key="4">
    <source>
        <dbReference type="ARBA" id="ARBA00023471"/>
    </source>
</evidence>